<accession>A0A7G8LJU1</accession>
<sequence>MAKTLKLNVSFPMTIVVATETIEALKLSREEARKVPAEKIAELKGEAKYRAELFRGDKSEEELMELIYRAGIREFITKDMRREISGDEAKVRLGSVKVAYESRPDVCTCGPNEGCGRCPGKRWTQTV</sequence>
<dbReference type="Proteomes" id="UP000515979">
    <property type="component" value="Segment"/>
</dbReference>
<organism evidence="1 2">
    <name type="scientific">Pseudomonas phage PlaquesPlease</name>
    <dbReference type="NCBI Taxonomy" id="2762289"/>
    <lineage>
        <taxon>Viruses</taxon>
        <taxon>Duplodnaviria</taxon>
        <taxon>Heunggongvirae</taxon>
        <taxon>Uroviricota</taxon>
        <taxon>Caudoviricetes</taxon>
        <taxon>Autographivirales</taxon>
        <taxon>Autotranscriptaviridae</taxon>
        <taxon>Studiervirinae</taxon>
        <taxon>Waldovirus</taxon>
        <taxon>Waldovirus plaquesplease</taxon>
    </lineage>
</organism>
<protein>
    <submittedName>
        <fullName evidence="1">Uncharacterized protein</fullName>
    </submittedName>
</protein>
<dbReference type="EMBL" id="MT711890">
    <property type="protein sequence ID" value="QNJ57513.1"/>
    <property type="molecule type" value="Genomic_DNA"/>
</dbReference>
<name>A0A7G8LJU1_9CAUD</name>
<evidence type="ECO:0000313" key="2">
    <source>
        <dbReference type="Proteomes" id="UP000515979"/>
    </source>
</evidence>
<evidence type="ECO:0000313" key="1">
    <source>
        <dbReference type="EMBL" id="QNJ57513.1"/>
    </source>
</evidence>
<keyword evidence="2" id="KW-1185">Reference proteome</keyword>
<proteinExistence type="predicted"/>
<reference evidence="1 2" key="1">
    <citation type="submission" date="2020-07" db="EMBL/GenBank/DDBJ databases">
        <authorList>
            <person name="Anderson S."/>
            <person name="Assadpour T."/>
            <person name="Abraham A."/>
            <person name="Bordelon E."/>
            <person name="Temple L."/>
        </authorList>
    </citation>
    <scope>NUCLEOTIDE SEQUENCE [LARGE SCALE GENOMIC DNA]</scope>
</reference>